<dbReference type="EMBL" id="CP136798">
    <property type="protein sequence ID" value="XCN12282.1"/>
    <property type="molecule type" value="Genomic_DNA"/>
</dbReference>
<gene>
    <name evidence="2" type="ORF">R1Y80_00915</name>
</gene>
<protein>
    <submittedName>
        <fullName evidence="2">Uncharacterized protein</fullName>
    </submittedName>
</protein>
<dbReference type="AlphaFoldDB" id="A0AAU8K8P5"/>
<evidence type="ECO:0000313" key="2">
    <source>
        <dbReference type="EMBL" id="XCN12282.1"/>
    </source>
</evidence>
<proteinExistence type="predicted"/>
<feature type="region of interest" description="Disordered" evidence="1">
    <location>
        <begin position="40"/>
        <end position="64"/>
    </location>
</feature>
<dbReference type="RefSeq" id="WP_354596111.1">
    <property type="nucleotide sequence ID" value="NZ_CP136798.1"/>
</dbReference>
<accession>A0AAU8K8P5</accession>
<organism evidence="2">
    <name type="scientific">Streptomyces sp. JL1001</name>
    <dbReference type="NCBI Taxonomy" id="3078227"/>
    <lineage>
        <taxon>Bacteria</taxon>
        <taxon>Bacillati</taxon>
        <taxon>Actinomycetota</taxon>
        <taxon>Actinomycetes</taxon>
        <taxon>Kitasatosporales</taxon>
        <taxon>Streptomycetaceae</taxon>
        <taxon>Streptomyces</taxon>
    </lineage>
</organism>
<sequence length="64" mass="7060">MATTTHQITCAADDCDAYSITAFLQPLTAEDRAARHRQQLAQDGWSDVEGRDYCPDHPVTVPTP</sequence>
<name>A0AAU8K8P5_9ACTN</name>
<reference evidence="2" key="1">
    <citation type="submission" date="2023-10" db="EMBL/GenBank/DDBJ databases">
        <title>Complete genome sequence of Streptomyces sp. JL1001.</title>
        <authorList>
            <person name="Jiang L."/>
        </authorList>
    </citation>
    <scope>NUCLEOTIDE SEQUENCE</scope>
    <source>
        <strain evidence="2">JL1001</strain>
    </source>
</reference>
<evidence type="ECO:0000256" key="1">
    <source>
        <dbReference type="SAM" id="MobiDB-lite"/>
    </source>
</evidence>